<feature type="region of interest" description="Disordered" evidence="1">
    <location>
        <begin position="29"/>
        <end position="66"/>
    </location>
</feature>
<dbReference type="STRING" id="109280.ENSHCOP00000004078"/>
<name>A0A3Q2XI44_HIPCM</name>
<organism evidence="2 3">
    <name type="scientific">Hippocampus comes</name>
    <name type="common">Tiger tail seahorse</name>
    <dbReference type="NCBI Taxonomy" id="109280"/>
    <lineage>
        <taxon>Eukaryota</taxon>
        <taxon>Metazoa</taxon>
        <taxon>Chordata</taxon>
        <taxon>Craniata</taxon>
        <taxon>Vertebrata</taxon>
        <taxon>Euteleostomi</taxon>
        <taxon>Actinopterygii</taxon>
        <taxon>Neopterygii</taxon>
        <taxon>Teleostei</taxon>
        <taxon>Neoteleostei</taxon>
        <taxon>Acanthomorphata</taxon>
        <taxon>Syngnathiaria</taxon>
        <taxon>Syngnathiformes</taxon>
        <taxon>Syngnathoidei</taxon>
        <taxon>Syngnathidae</taxon>
        <taxon>Hippocampus</taxon>
    </lineage>
</organism>
<evidence type="ECO:0000313" key="2">
    <source>
        <dbReference type="Ensembl" id="ENSHCOP00000004078.1"/>
    </source>
</evidence>
<reference evidence="2" key="2">
    <citation type="submission" date="2025-09" db="UniProtKB">
        <authorList>
            <consortium name="Ensembl"/>
        </authorList>
    </citation>
    <scope>IDENTIFICATION</scope>
</reference>
<evidence type="ECO:0000313" key="3">
    <source>
        <dbReference type="Proteomes" id="UP000264820"/>
    </source>
</evidence>
<feature type="compositionally biased region" description="Polar residues" evidence="1">
    <location>
        <begin position="39"/>
        <end position="48"/>
    </location>
</feature>
<accession>A0A3Q2XI44</accession>
<proteinExistence type="predicted"/>
<protein>
    <submittedName>
        <fullName evidence="2">Uncharacterized protein</fullName>
    </submittedName>
</protein>
<dbReference type="Ensembl" id="ENSHCOT00000007658.1">
    <property type="protein sequence ID" value="ENSHCOP00000004078.1"/>
    <property type="gene ID" value="ENSHCOG00000000603.1"/>
</dbReference>
<dbReference type="AlphaFoldDB" id="A0A3Q2XI44"/>
<reference evidence="2" key="1">
    <citation type="submission" date="2025-08" db="UniProtKB">
        <authorList>
            <consortium name="Ensembl"/>
        </authorList>
    </citation>
    <scope>IDENTIFICATION</scope>
</reference>
<feature type="compositionally biased region" description="Basic and acidic residues" evidence="1">
    <location>
        <begin position="56"/>
        <end position="66"/>
    </location>
</feature>
<dbReference type="Proteomes" id="UP000264820">
    <property type="component" value="Unplaced"/>
</dbReference>
<evidence type="ECO:0000256" key="1">
    <source>
        <dbReference type="SAM" id="MobiDB-lite"/>
    </source>
</evidence>
<sequence>MASDLEGSQPFSAGLRAIRRLNSCVCRPAGGDRPAPGHLNSTCGSYPQAQHAPLAPERDDLSDGAEGRHNFIDFQHVAPTLEDEAWKSRRVPDAAIRARIHW</sequence>
<keyword evidence="3" id="KW-1185">Reference proteome</keyword>